<feature type="region of interest" description="Disordered" evidence="2">
    <location>
        <begin position="49"/>
        <end position="75"/>
    </location>
</feature>
<sequence length="317" mass="37115">FKLEIPTLNLDYVRPNSQITQSARVSYALDDDLTLSPRMLSSNVVENVPNTARMPKRNLEPQFSPKAGSMTSRKRSEDQLSIEEQLDLYQGQIKQLFRIATQISTILNVQYSKKPLQNITLLLKQIRADKEQIQLLTAQNDDLSVKWQQKLEQIRELNAMLMQPEIFVEKLIEKNSTHKLLQDLENQRQLLESQQNINADLIADKKNLKLKLQTEQAHQQKVKKENEGKIQDCFDQIKALTEEGKLRRVEHVEIRDQTLKLQKRLKENQFKFFVALISGQKELLEALGAQLRKIEEHSEKEDQEINRMFGKMGYWFF</sequence>
<feature type="non-terminal residue" evidence="3">
    <location>
        <position position="1"/>
    </location>
</feature>
<evidence type="ECO:0000313" key="3">
    <source>
        <dbReference type="EMBL" id="JAP88809.1"/>
    </source>
</evidence>
<feature type="coiled-coil region" evidence="1">
    <location>
        <begin position="174"/>
        <end position="225"/>
    </location>
</feature>
<proteinExistence type="predicted"/>
<protein>
    <submittedName>
        <fullName evidence="3">Uncharacterized protein</fullName>
    </submittedName>
</protein>
<organism evidence="3">
    <name type="scientific">Trepomonas sp. PC1</name>
    <dbReference type="NCBI Taxonomy" id="1076344"/>
    <lineage>
        <taxon>Eukaryota</taxon>
        <taxon>Metamonada</taxon>
        <taxon>Diplomonadida</taxon>
        <taxon>Hexamitidae</taxon>
        <taxon>Hexamitinae</taxon>
        <taxon>Trepomonas</taxon>
    </lineage>
</organism>
<gene>
    <name evidence="3" type="ORF">TPC1_31696</name>
</gene>
<dbReference type="EMBL" id="GDID01007797">
    <property type="protein sequence ID" value="JAP88809.1"/>
    <property type="molecule type" value="Transcribed_RNA"/>
</dbReference>
<accession>A0A146JZK7</accession>
<reference evidence="3" key="1">
    <citation type="submission" date="2015-07" db="EMBL/GenBank/DDBJ databases">
        <title>Adaptation to a free-living lifestyle via gene acquisitions in the diplomonad Trepomonas sp. PC1.</title>
        <authorList>
            <person name="Xu F."/>
            <person name="Jerlstrom-Hultqvist J."/>
            <person name="Kolisko M."/>
            <person name="Simpson A.G.B."/>
            <person name="Roger A.J."/>
            <person name="Svard S.G."/>
            <person name="Andersson J.O."/>
        </authorList>
    </citation>
    <scope>NUCLEOTIDE SEQUENCE</scope>
    <source>
        <strain evidence="3">PC1</strain>
    </source>
</reference>
<name>A0A146JZK7_9EUKA</name>
<evidence type="ECO:0000256" key="2">
    <source>
        <dbReference type="SAM" id="MobiDB-lite"/>
    </source>
</evidence>
<evidence type="ECO:0000256" key="1">
    <source>
        <dbReference type="SAM" id="Coils"/>
    </source>
</evidence>
<keyword evidence="1" id="KW-0175">Coiled coil</keyword>
<dbReference type="AlphaFoldDB" id="A0A146JZK7"/>